<organism evidence="1 2">
    <name type="scientific">Aquimarina addita</name>
    <dbReference type="NCBI Taxonomy" id="870485"/>
    <lineage>
        <taxon>Bacteria</taxon>
        <taxon>Pseudomonadati</taxon>
        <taxon>Bacteroidota</taxon>
        <taxon>Flavobacteriia</taxon>
        <taxon>Flavobacteriales</taxon>
        <taxon>Flavobacteriaceae</taxon>
        <taxon>Aquimarina</taxon>
    </lineage>
</organism>
<accession>A0ABP7XFE9</accession>
<sequence>MKNNYPNFIFNETYTQQDFSITKLSVKEYDTCVFVNCDFTETDMSLVIFLECTFIDCNFTKVILKETCFRDDSVFEGCKMIGVYFDQCDTFLLSITFRNCILNYASFHGFKIKNTQFMECKLQDADFTNADISGVTFDQCDLNNAVFQNTIASKTDFRSAKNYKIDPTKNILKKAKFSHDGLIGLVDAFDIIVS</sequence>
<dbReference type="InterPro" id="IPR052949">
    <property type="entry name" value="PA_immunity-related"/>
</dbReference>
<dbReference type="SUPFAM" id="SSF141571">
    <property type="entry name" value="Pentapeptide repeat-like"/>
    <property type="match status" value="1"/>
</dbReference>
<dbReference type="RefSeq" id="WP_344926008.1">
    <property type="nucleotide sequence ID" value="NZ_BAABCW010000004.1"/>
</dbReference>
<dbReference type="InterPro" id="IPR001646">
    <property type="entry name" value="5peptide_repeat"/>
</dbReference>
<evidence type="ECO:0000313" key="1">
    <source>
        <dbReference type="EMBL" id="GAA4114726.1"/>
    </source>
</evidence>
<reference evidence="2" key="1">
    <citation type="journal article" date="2019" name="Int. J. Syst. Evol. Microbiol.">
        <title>The Global Catalogue of Microorganisms (GCM) 10K type strain sequencing project: providing services to taxonomists for standard genome sequencing and annotation.</title>
        <authorList>
            <consortium name="The Broad Institute Genomics Platform"/>
            <consortium name="The Broad Institute Genome Sequencing Center for Infectious Disease"/>
            <person name="Wu L."/>
            <person name="Ma J."/>
        </authorList>
    </citation>
    <scope>NUCLEOTIDE SEQUENCE [LARGE SCALE GENOMIC DNA]</scope>
    <source>
        <strain evidence="2">JCM 17106</strain>
    </source>
</reference>
<dbReference type="Gene3D" id="2.160.20.80">
    <property type="entry name" value="E3 ubiquitin-protein ligase SopA"/>
    <property type="match status" value="1"/>
</dbReference>
<evidence type="ECO:0000313" key="2">
    <source>
        <dbReference type="Proteomes" id="UP001500459"/>
    </source>
</evidence>
<dbReference type="PANTHER" id="PTHR42999:SF1">
    <property type="entry name" value="PENTAPEPTIDE REPEAT-CONTAINING PROTEIN"/>
    <property type="match status" value="1"/>
</dbReference>
<dbReference type="Proteomes" id="UP001500459">
    <property type="component" value="Unassembled WGS sequence"/>
</dbReference>
<dbReference type="Pfam" id="PF13599">
    <property type="entry name" value="Pentapeptide_4"/>
    <property type="match status" value="1"/>
</dbReference>
<keyword evidence="2" id="KW-1185">Reference proteome</keyword>
<dbReference type="PANTHER" id="PTHR42999">
    <property type="entry name" value="ANTIBIOTIC RESISTANCE PROTEIN MCBG"/>
    <property type="match status" value="1"/>
</dbReference>
<protein>
    <submittedName>
        <fullName evidence="1">Pentapeptide repeat-containing protein</fullName>
    </submittedName>
</protein>
<dbReference type="EMBL" id="BAABCW010000004">
    <property type="protein sequence ID" value="GAA4114726.1"/>
    <property type="molecule type" value="Genomic_DNA"/>
</dbReference>
<proteinExistence type="predicted"/>
<name>A0ABP7XFE9_9FLAO</name>
<gene>
    <name evidence="1" type="ORF">GCM10022393_14380</name>
</gene>
<dbReference type="Pfam" id="PF00805">
    <property type="entry name" value="Pentapeptide"/>
    <property type="match status" value="1"/>
</dbReference>
<comment type="caution">
    <text evidence="1">The sequence shown here is derived from an EMBL/GenBank/DDBJ whole genome shotgun (WGS) entry which is preliminary data.</text>
</comment>